<feature type="region of interest" description="Disordered" evidence="1">
    <location>
        <begin position="91"/>
        <end position="121"/>
    </location>
</feature>
<reference evidence="3" key="2">
    <citation type="submission" date="2015-01" db="EMBL/GenBank/DDBJ databases">
        <title>Evolutionary Origins and Diversification of the Mycorrhizal Mutualists.</title>
        <authorList>
            <consortium name="DOE Joint Genome Institute"/>
            <consortium name="Mycorrhizal Genomics Consortium"/>
            <person name="Kohler A."/>
            <person name="Kuo A."/>
            <person name="Nagy L.G."/>
            <person name="Floudas D."/>
            <person name="Copeland A."/>
            <person name="Barry K.W."/>
            <person name="Cichocki N."/>
            <person name="Veneault-Fourrey C."/>
            <person name="LaButti K."/>
            <person name="Lindquist E.A."/>
            <person name="Lipzen A."/>
            <person name="Lundell T."/>
            <person name="Morin E."/>
            <person name="Murat C."/>
            <person name="Riley R."/>
            <person name="Ohm R."/>
            <person name="Sun H."/>
            <person name="Tunlid A."/>
            <person name="Henrissat B."/>
            <person name="Grigoriev I.V."/>
            <person name="Hibbett D.S."/>
            <person name="Martin F."/>
        </authorList>
    </citation>
    <scope>NUCLEOTIDE SEQUENCE [LARGE SCALE GENOMIC DNA]</scope>
    <source>
        <strain evidence="3">Zn</strain>
    </source>
</reference>
<accession>A0A0C3HUB6</accession>
<dbReference type="InParanoid" id="A0A0C3HUB6"/>
<dbReference type="Proteomes" id="UP000054321">
    <property type="component" value="Unassembled WGS sequence"/>
</dbReference>
<keyword evidence="3" id="KW-1185">Reference proteome</keyword>
<dbReference type="HOGENOM" id="CLU_780967_0_0_1"/>
<dbReference type="AlphaFoldDB" id="A0A0C3HUB6"/>
<gene>
    <name evidence="2" type="ORF">OIDMADRAFT_24212</name>
</gene>
<proteinExistence type="predicted"/>
<sequence length="355" mass="38497">MAVVCTKGMRGKTTVKKGNIGRRAVCSGKREAEPAAESQAVQTSVFLCWPPAARGGKSHFPWMCAFGPREPIPQPTRVSYGVPVSLAHRETGRRDLLPLSDPPQRPSPSLSLAPHKSQPCSPSRLLSLHRLMARSGLGIPVQGALFTRPPQISNTERDLDPLAAIEEENILSTQHLASSSAVSQAPNILTSQYPNIPISQYPCLPASPVRASSSEARVAPSHFGGFASGEMDSLITFPDFKPPSGFEPEQIEPASANARHCQRPDRHMQYRPAPRPPKHMRLIRVLAPGGDVNLSDIARRTLAVSVPESQEAPRYCFSRRRSARRDAGGPVQIIYHLDSSAVSETGGMHNIIDAL</sequence>
<name>A0A0C3HUB6_OIDMZ</name>
<organism evidence="2 3">
    <name type="scientific">Oidiodendron maius (strain Zn)</name>
    <dbReference type="NCBI Taxonomy" id="913774"/>
    <lineage>
        <taxon>Eukaryota</taxon>
        <taxon>Fungi</taxon>
        <taxon>Dikarya</taxon>
        <taxon>Ascomycota</taxon>
        <taxon>Pezizomycotina</taxon>
        <taxon>Leotiomycetes</taxon>
        <taxon>Leotiomycetes incertae sedis</taxon>
        <taxon>Myxotrichaceae</taxon>
        <taxon>Oidiodendron</taxon>
    </lineage>
</organism>
<dbReference type="EMBL" id="KN832871">
    <property type="protein sequence ID" value="KIN05842.1"/>
    <property type="molecule type" value="Genomic_DNA"/>
</dbReference>
<evidence type="ECO:0000256" key="1">
    <source>
        <dbReference type="SAM" id="MobiDB-lite"/>
    </source>
</evidence>
<reference evidence="2 3" key="1">
    <citation type="submission" date="2014-04" db="EMBL/GenBank/DDBJ databases">
        <authorList>
            <consortium name="DOE Joint Genome Institute"/>
            <person name="Kuo A."/>
            <person name="Martino E."/>
            <person name="Perotto S."/>
            <person name="Kohler A."/>
            <person name="Nagy L.G."/>
            <person name="Floudas D."/>
            <person name="Copeland A."/>
            <person name="Barry K.W."/>
            <person name="Cichocki N."/>
            <person name="Veneault-Fourrey C."/>
            <person name="LaButti K."/>
            <person name="Lindquist E.A."/>
            <person name="Lipzen A."/>
            <person name="Lundell T."/>
            <person name="Morin E."/>
            <person name="Murat C."/>
            <person name="Sun H."/>
            <person name="Tunlid A."/>
            <person name="Henrissat B."/>
            <person name="Grigoriev I.V."/>
            <person name="Hibbett D.S."/>
            <person name="Martin F."/>
            <person name="Nordberg H.P."/>
            <person name="Cantor M.N."/>
            <person name="Hua S.X."/>
        </authorList>
    </citation>
    <scope>NUCLEOTIDE SEQUENCE [LARGE SCALE GENOMIC DNA]</scope>
    <source>
        <strain evidence="2 3">Zn</strain>
    </source>
</reference>
<feature type="region of interest" description="Disordered" evidence="1">
    <location>
        <begin position="255"/>
        <end position="276"/>
    </location>
</feature>
<protein>
    <submittedName>
        <fullName evidence="2">Uncharacterized protein</fullName>
    </submittedName>
</protein>
<evidence type="ECO:0000313" key="2">
    <source>
        <dbReference type="EMBL" id="KIN05842.1"/>
    </source>
</evidence>
<evidence type="ECO:0000313" key="3">
    <source>
        <dbReference type="Proteomes" id="UP000054321"/>
    </source>
</evidence>